<dbReference type="Proteomes" id="UP000824120">
    <property type="component" value="Chromosome 12"/>
</dbReference>
<keyword evidence="3" id="KW-1185">Reference proteome</keyword>
<evidence type="ECO:0000256" key="1">
    <source>
        <dbReference type="SAM" id="MobiDB-lite"/>
    </source>
</evidence>
<dbReference type="EMBL" id="JACXVP010000012">
    <property type="protein sequence ID" value="KAG5571868.1"/>
    <property type="molecule type" value="Genomic_DNA"/>
</dbReference>
<gene>
    <name evidence="2" type="ORF">H5410_061634</name>
</gene>
<organism evidence="2 3">
    <name type="scientific">Solanum commersonii</name>
    <name type="common">Commerson's wild potato</name>
    <name type="synonym">Commerson's nightshade</name>
    <dbReference type="NCBI Taxonomy" id="4109"/>
    <lineage>
        <taxon>Eukaryota</taxon>
        <taxon>Viridiplantae</taxon>
        <taxon>Streptophyta</taxon>
        <taxon>Embryophyta</taxon>
        <taxon>Tracheophyta</taxon>
        <taxon>Spermatophyta</taxon>
        <taxon>Magnoliopsida</taxon>
        <taxon>eudicotyledons</taxon>
        <taxon>Gunneridae</taxon>
        <taxon>Pentapetalae</taxon>
        <taxon>asterids</taxon>
        <taxon>lamiids</taxon>
        <taxon>Solanales</taxon>
        <taxon>Solanaceae</taxon>
        <taxon>Solanoideae</taxon>
        <taxon>Solaneae</taxon>
        <taxon>Solanum</taxon>
    </lineage>
</organism>
<reference evidence="2 3" key="1">
    <citation type="submission" date="2020-09" db="EMBL/GenBank/DDBJ databases">
        <title>De no assembly of potato wild relative species, Solanum commersonii.</title>
        <authorList>
            <person name="Cho K."/>
        </authorList>
    </citation>
    <scope>NUCLEOTIDE SEQUENCE [LARGE SCALE GENOMIC DNA]</scope>
    <source>
        <strain evidence="2">LZ3.2</strain>
        <tissue evidence="2">Leaf</tissue>
    </source>
</reference>
<dbReference type="AlphaFoldDB" id="A0A9J5W9E4"/>
<evidence type="ECO:0000313" key="3">
    <source>
        <dbReference type="Proteomes" id="UP000824120"/>
    </source>
</evidence>
<proteinExistence type="predicted"/>
<name>A0A9J5W9E4_SOLCO</name>
<accession>A0A9J5W9E4</accession>
<comment type="caution">
    <text evidence="2">The sequence shown here is derived from an EMBL/GenBank/DDBJ whole genome shotgun (WGS) entry which is preliminary data.</text>
</comment>
<feature type="region of interest" description="Disordered" evidence="1">
    <location>
        <begin position="91"/>
        <end position="114"/>
    </location>
</feature>
<evidence type="ECO:0000313" key="2">
    <source>
        <dbReference type="EMBL" id="KAG5571868.1"/>
    </source>
</evidence>
<protein>
    <submittedName>
        <fullName evidence="2">Uncharacterized protein</fullName>
    </submittedName>
</protein>
<sequence length="114" mass="13318">MEVYLNLLAILRNNTTMRVGDGSMTSFWKDKWLGHASLKTLFPKIRTRLDATLVHARVRGACRIRSIRSGHFDQSREKKWGRDQFHGRRKLTAAKLSPPSSPWKRIMKRQSLQE</sequence>